<name>A0AAV3P6F0_LITER</name>
<evidence type="ECO:0000313" key="2">
    <source>
        <dbReference type="EMBL" id="GAA0147247.1"/>
    </source>
</evidence>
<feature type="compositionally biased region" description="Basic and acidic residues" evidence="1">
    <location>
        <begin position="20"/>
        <end position="51"/>
    </location>
</feature>
<accession>A0AAV3P6F0</accession>
<organism evidence="2 3">
    <name type="scientific">Lithospermum erythrorhizon</name>
    <name type="common">Purple gromwell</name>
    <name type="synonym">Lithospermum officinale var. erythrorhizon</name>
    <dbReference type="NCBI Taxonomy" id="34254"/>
    <lineage>
        <taxon>Eukaryota</taxon>
        <taxon>Viridiplantae</taxon>
        <taxon>Streptophyta</taxon>
        <taxon>Embryophyta</taxon>
        <taxon>Tracheophyta</taxon>
        <taxon>Spermatophyta</taxon>
        <taxon>Magnoliopsida</taxon>
        <taxon>eudicotyledons</taxon>
        <taxon>Gunneridae</taxon>
        <taxon>Pentapetalae</taxon>
        <taxon>asterids</taxon>
        <taxon>lamiids</taxon>
        <taxon>Boraginales</taxon>
        <taxon>Boraginaceae</taxon>
        <taxon>Boraginoideae</taxon>
        <taxon>Lithospermeae</taxon>
        <taxon>Lithospermum</taxon>
    </lineage>
</organism>
<comment type="caution">
    <text evidence="2">The sequence shown here is derived from an EMBL/GenBank/DDBJ whole genome shotgun (WGS) entry which is preliminary data.</text>
</comment>
<reference evidence="2 3" key="1">
    <citation type="submission" date="2024-01" db="EMBL/GenBank/DDBJ databases">
        <title>The complete chloroplast genome sequence of Lithospermum erythrorhizon: insights into the phylogenetic relationship among Boraginaceae species and the maternal lineages of purple gromwells.</title>
        <authorList>
            <person name="Okada T."/>
            <person name="Watanabe K."/>
        </authorList>
    </citation>
    <scope>NUCLEOTIDE SEQUENCE [LARGE SCALE GENOMIC DNA]</scope>
</reference>
<dbReference type="Proteomes" id="UP001454036">
    <property type="component" value="Unassembled WGS sequence"/>
</dbReference>
<dbReference type="AlphaFoldDB" id="A0AAV3P6F0"/>
<gene>
    <name evidence="2" type="ORF">LIER_06995</name>
</gene>
<evidence type="ECO:0000313" key="3">
    <source>
        <dbReference type="Proteomes" id="UP001454036"/>
    </source>
</evidence>
<protein>
    <submittedName>
        <fullName evidence="2">Uncharacterized protein</fullName>
    </submittedName>
</protein>
<proteinExistence type="predicted"/>
<feature type="region of interest" description="Disordered" evidence="1">
    <location>
        <begin position="1"/>
        <end position="54"/>
    </location>
</feature>
<keyword evidence="3" id="KW-1185">Reference proteome</keyword>
<feature type="compositionally biased region" description="Basic residues" evidence="1">
    <location>
        <begin position="9"/>
        <end position="19"/>
    </location>
</feature>
<evidence type="ECO:0000256" key="1">
    <source>
        <dbReference type="SAM" id="MobiDB-lite"/>
    </source>
</evidence>
<sequence>MIAMNQKQKLSHIRNNKRKISIEETGDRKENCEPARKKQILNDENSKRLNEKGGALSMKTTNILNKESIDRSSDGLISSGDRGPDVDMLPNLTSQVWSLKITTLVCLYPLDD</sequence>
<dbReference type="EMBL" id="BAABME010001054">
    <property type="protein sequence ID" value="GAA0147247.1"/>
    <property type="molecule type" value="Genomic_DNA"/>
</dbReference>